<feature type="non-terminal residue" evidence="2">
    <location>
        <position position="1"/>
    </location>
</feature>
<proteinExistence type="predicted"/>
<organism evidence="2">
    <name type="scientific">Lygus hesperus</name>
    <name type="common">Western plant bug</name>
    <dbReference type="NCBI Taxonomy" id="30085"/>
    <lineage>
        <taxon>Eukaryota</taxon>
        <taxon>Metazoa</taxon>
        <taxon>Ecdysozoa</taxon>
        <taxon>Arthropoda</taxon>
        <taxon>Hexapoda</taxon>
        <taxon>Insecta</taxon>
        <taxon>Pterygota</taxon>
        <taxon>Neoptera</taxon>
        <taxon>Paraneoptera</taxon>
        <taxon>Hemiptera</taxon>
        <taxon>Heteroptera</taxon>
        <taxon>Panheteroptera</taxon>
        <taxon>Cimicomorpha</taxon>
        <taxon>Miridae</taxon>
        <taxon>Mirini</taxon>
        <taxon>Lygus</taxon>
    </lineage>
</organism>
<keyword evidence="2" id="KW-0251">Elongation factor</keyword>
<evidence type="ECO:0000313" key="2">
    <source>
        <dbReference type="EMBL" id="JAG01054.1"/>
    </source>
</evidence>
<dbReference type="GO" id="GO:0003746">
    <property type="term" value="F:translation elongation factor activity"/>
    <property type="evidence" value="ECO:0007669"/>
    <property type="project" value="UniProtKB-KW"/>
</dbReference>
<gene>
    <name evidence="2" type="primary">tuf_0</name>
    <name evidence="2" type="ORF">CM83_2026</name>
</gene>
<dbReference type="EMBL" id="GBHO01042550">
    <property type="protein sequence ID" value="JAG01054.1"/>
    <property type="molecule type" value="Transcribed_RNA"/>
</dbReference>
<evidence type="ECO:0000256" key="1">
    <source>
        <dbReference type="SAM" id="MobiDB-lite"/>
    </source>
</evidence>
<reference evidence="2" key="1">
    <citation type="journal article" date="2014" name="PLoS ONE">
        <title>Transcriptome-Based Identification of ABC Transporters in the Western Tarnished Plant Bug Lygus hesperus.</title>
        <authorList>
            <person name="Hull J.J."/>
            <person name="Chaney K."/>
            <person name="Geib S.M."/>
            <person name="Fabrick J.A."/>
            <person name="Brent C.S."/>
            <person name="Walsh D."/>
            <person name="Lavine L.C."/>
        </authorList>
    </citation>
    <scope>NUCLEOTIDE SEQUENCE</scope>
</reference>
<dbReference type="AlphaFoldDB" id="A0A0A9VZL5"/>
<sequence>TEINKSPQHPKNSLQTQAQLSDDGTQHIISSAIPPYPLKLYQDQNDFNVSEKLNEQNQNIDGYNGPRNVVSHRTLQTPLIPVSIPLPQSMENGGVYIPSEDLGNRLPYLAPIIPMYPDYFGSAQRSGQPPFPSINLFPRGNAEFS</sequence>
<reference evidence="2" key="2">
    <citation type="submission" date="2014-07" db="EMBL/GenBank/DDBJ databases">
        <authorList>
            <person name="Hull J."/>
        </authorList>
    </citation>
    <scope>NUCLEOTIDE SEQUENCE</scope>
</reference>
<accession>A0A0A9VZL5</accession>
<feature type="region of interest" description="Disordered" evidence="1">
    <location>
        <begin position="1"/>
        <end position="26"/>
    </location>
</feature>
<feature type="non-terminal residue" evidence="2">
    <location>
        <position position="145"/>
    </location>
</feature>
<name>A0A0A9VZL5_LYGHE</name>
<keyword evidence="2" id="KW-0648">Protein biosynthesis</keyword>
<protein>
    <submittedName>
        <fullName evidence="2">Elongation factor 1-alpha</fullName>
    </submittedName>
</protein>